<keyword evidence="3" id="KW-1185">Reference proteome</keyword>
<gene>
    <name evidence="2" type="ORF">BKL49_01335</name>
</gene>
<evidence type="ECO:0000313" key="2">
    <source>
        <dbReference type="EMBL" id="OOF60050.1"/>
    </source>
</evidence>
<feature type="region of interest" description="Disordered" evidence="1">
    <location>
        <begin position="190"/>
        <end position="227"/>
    </location>
</feature>
<feature type="compositionally biased region" description="Basic and acidic residues" evidence="1">
    <location>
        <begin position="190"/>
        <end position="212"/>
    </location>
</feature>
<evidence type="ECO:0008006" key="4">
    <source>
        <dbReference type="Google" id="ProtNLM"/>
    </source>
</evidence>
<dbReference type="STRING" id="1907939.BKL49_01335"/>
<dbReference type="Proteomes" id="UP000188602">
    <property type="component" value="Unassembled WGS sequence"/>
</dbReference>
<dbReference type="RefSeq" id="WP_077422849.1">
    <property type="nucleotide sequence ID" value="NZ_MLHQ01000003.1"/>
</dbReference>
<dbReference type="EMBL" id="MLHQ01000003">
    <property type="protein sequence ID" value="OOF60050.1"/>
    <property type="molecule type" value="Genomic_DNA"/>
</dbReference>
<comment type="caution">
    <text evidence="2">The sequence shown here is derived from an EMBL/GenBank/DDBJ whole genome shotgun (WGS) entry which is preliminary data.</text>
</comment>
<organism evidence="2 3">
    <name type="scientific">Rodentibacter myodis</name>
    <dbReference type="NCBI Taxonomy" id="1907939"/>
    <lineage>
        <taxon>Bacteria</taxon>
        <taxon>Pseudomonadati</taxon>
        <taxon>Pseudomonadota</taxon>
        <taxon>Gammaproteobacteria</taxon>
        <taxon>Pasteurellales</taxon>
        <taxon>Pasteurellaceae</taxon>
        <taxon>Rodentibacter</taxon>
    </lineage>
</organism>
<proteinExistence type="predicted"/>
<evidence type="ECO:0000313" key="3">
    <source>
        <dbReference type="Proteomes" id="UP000188602"/>
    </source>
</evidence>
<name>A0A1V3JUE6_9PAST</name>
<dbReference type="Gene3D" id="1.10.530.10">
    <property type="match status" value="1"/>
</dbReference>
<reference evidence="2 3" key="1">
    <citation type="submission" date="2016-10" db="EMBL/GenBank/DDBJ databases">
        <title>Rodentibacter gen. nov. and new species.</title>
        <authorList>
            <person name="Christensen H."/>
        </authorList>
    </citation>
    <scope>NUCLEOTIDE SEQUENCE [LARGE SCALE GENOMIC DNA]</scope>
    <source>
        <strain evidence="2 3">Ac151</strain>
    </source>
</reference>
<sequence>MSKQELYSIEFLDNERKPIVYCHFELYINGSLVTNLPPRADNNGKVWFNKELVKSTTMVHKVLELVFWSEKFPRTQHSTTDTFFWPEGKTSIKALMPDTYIIKTRALANENDEEQDYKRAYYLVRQGDTWDSLEVKLGGDAVEALMFYNRMIYSDKLVEGTKLYYPLGFRTRNVPSQQVLKKEKEFEKSEKKIEQKQASSEKENSQDNKKNSTIEQRSAANGKPVDVTPPKEGGCFCYRDITLDEFNQIIKNKQAIDFLEYLNEFFKKYDINTCIGKAFFIANSLHESGEYKFLEEILGRGIQEKDVYDGYKGRGVMQLTWADNYRGYGESVGENFLGDNKVRIGKEKKHAVGSGMWFWKKRELDKYAINNDLITVSALINGGYNHFDERARYYKLSINALNVRLCKNLSRKVISMLDNYTPFEDSAVYQDPKFIAECFGWALWNDPGLSKKGKSKSTNEAKKGYERFLEMAKNKTYPFGYNKKKNKEKARYGYTGTGAVDFARNRLEKL</sequence>
<dbReference type="AlphaFoldDB" id="A0A1V3JUE6"/>
<protein>
    <recommendedName>
        <fullName evidence="4">LysM domain-containing protein</fullName>
    </recommendedName>
</protein>
<dbReference type="InterPro" id="IPR023346">
    <property type="entry name" value="Lysozyme-like_dom_sf"/>
</dbReference>
<evidence type="ECO:0000256" key="1">
    <source>
        <dbReference type="SAM" id="MobiDB-lite"/>
    </source>
</evidence>
<dbReference type="SUPFAM" id="SSF53955">
    <property type="entry name" value="Lysozyme-like"/>
    <property type="match status" value="1"/>
</dbReference>
<dbReference type="OrthoDB" id="5665398at2"/>
<accession>A0A1V3JUE6</accession>